<organism evidence="2 3">
    <name type="scientific">[Clostridium] cellulosi</name>
    <dbReference type="NCBI Taxonomy" id="29343"/>
    <lineage>
        <taxon>Bacteria</taxon>
        <taxon>Bacillati</taxon>
        <taxon>Bacillota</taxon>
        <taxon>Clostridia</taxon>
        <taxon>Eubacteriales</taxon>
        <taxon>Oscillospiraceae</taxon>
        <taxon>Oscillospiraceae incertae sedis</taxon>
    </lineage>
</organism>
<dbReference type="PANTHER" id="PTHR18964">
    <property type="entry name" value="ROK (REPRESSOR, ORF, KINASE) FAMILY"/>
    <property type="match status" value="1"/>
</dbReference>
<gene>
    <name evidence="2" type="ORF">CCDG5_0031</name>
</gene>
<dbReference type="Proteomes" id="UP000032431">
    <property type="component" value="Chromosome I"/>
</dbReference>
<dbReference type="AlphaFoldDB" id="A0A078KKX5"/>
<dbReference type="Gene3D" id="3.30.420.40">
    <property type="match status" value="2"/>
</dbReference>
<proteinExistence type="inferred from homology"/>
<dbReference type="PANTHER" id="PTHR18964:SF149">
    <property type="entry name" value="BIFUNCTIONAL UDP-N-ACETYLGLUCOSAMINE 2-EPIMERASE_N-ACETYLMANNOSAMINE KINASE"/>
    <property type="match status" value="1"/>
</dbReference>
<evidence type="ECO:0000256" key="1">
    <source>
        <dbReference type="ARBA" id="ARBA00006479"/>
    </source>
</evidence>
<dbReference type="EMBL" id="LM995447">
    <property type="protein sequence ID" value="CDZ23182.1"/>
    <property type="molecule type" value="Genomic_DNA"/>
</dbReference>
<dbReference type="KEGG" id="ccel:CCDG5_0031"/>
<dbReference type="HOGENOM" id="CLU_036604_13_1_9"/>
<protein>
    <submittedName>
        <fullName evidence="2">ROK family protein</fullName>
    </submittedName>
</protein>
<evidence type="ECO:0000313" key="3">
    <source>
        <dbReference type="Proteomes" id="UP000032431"/>
    </source>
</evidence>
<dbReference type="InterPro" id="IPR043129">
    <property type="entry name" value="ATPase_NBD"/>
</dbReference>
<comment type="similarity">
    <text evidence="1">Belongs to the ROK (NagC/XylR) family.</text>
</comment>
<dbReference type="Pfam" id="PF00480">
    <property type="entry name" value="ROK"/>
    <property type="match status" value="1"/>
</dbReference>
<dbReference type="OrthoDB" id="9796533at2"/>
<reference evidence="3" key="1">
    <citation type="submission" date="2014-07" db="EMBL/GenBank/DDBJ databases">
        <authorList>
            <person name="Wibberg D."/>
        </authorList>
    </citation>
    <scope>NUCLEOTIDE SEQUENCE [LARGE SCALE GENOMIC DNA]</scope>
    <source>
        <strain evidence="3">DG5</strain>
    </source>
</reference>
<evidence type="ECO:0000313" key="2">
    <source>
        <dbReference type="EMBL" id="CDZ23182.1"/>
    </source>
</evidence>
<keyword evidence="3" id="KW-1185">Reference proteome</keyword>
<dbReference type="STRING" id="29343.CCDG5_0031"/>
<sequence>MVEESGSMGNTGGRRAKTYDIIKNARVAVGLDITRNHITVVVVDLKGEVILRTGVRHPFERTDEYYRFLGALVDQAVQKCGLAPDKVLGVGIGIPGLVTPDHQKVFYGKILNFTGATCEEFSTYINYPSSLFNDANAAGFAESWFSNRTKNFFYLMLSNNIGGSVVINGEVYNGDHLHSGEIGHLCIVPNGRKCYCGQRGCVDAYLAATELSSLTDGNIGNYFALLKSGNKEAKAVWEQYLQHLALAVNNLYMLFDCTVILGGYVGSYIEEYLPTVRSYAAELNTFENGDASYIEVCSYKTEAIAAGAALNYISAFIDSI</sequence>
<name>A0A078KKX5_9FIRM</name>
<dbReference type="PATRIC" id="fig|29343.3.peg.36"/>
<dbReference type="InterPro" id="IPR000600">
    <property type="entry name" value="ROK"/>
</dbReference>
<dbReference type="SUPFAM" id="SSF53067">
    <property type="entry name" value="Actin-like ATPase domain"/>
    <property type="match status" value="1"/>
</dbReference>
<accession>A0A078KKX5</accession>